<organism evidence="3 4">
    <name type="scientific">Dendrothele bispora (strain CBS 962.96)</name>
    <dbReference type="NCBI Taxonomy" id="1314807"/>
    <lineage>
        <taxon>Eukaryota</taxon>
        <taxon>Fungi</taxon>
        <taxon>Dikarya</taxon>
        <taxon>Basidiomycota</taxon>
        <taxon>Agaricomycotina</taxon>
        <taxon>Agaricomycetes</taxon>
        <taxon>Agaricomycetidae</taxon>
        <taxon>Agaricales</taxon>
        <taxon>Agaricales incertae sedis</taxon>
        <taxon>Dendrothele</taxon>
    </lineage>
</organism>
<evidence type="ECO:0000313" key="3">
    <source>
        <dbReference type="EMBL" id="THU80359.1"/>
    </source>
</evidence>
<dbReference type="Proteomes" id="UP000297245">
    <property type="component" value="Unassembled WGS sequence"/>
</dbReference>
<feature type="region of interest" description="Disordered" evidence="1">
    <location>
        <begin position="124"/>
        <end position="162"/>
    </location>
</feature>
<feature type="signal peptide" evidence="2">
    <location>
        <begin position="1"/>
        <end position="25"/>
    </location>
</feature>
<evidence type="ECO:0008006" key="5">
    <source>
        <dbReference type="Google" id="ProtNLM"/>
    </source>
</evidence>
<keyword evidence="4" id="KW-1185">Reference proteome</keyword>
<gene>
    <name evidence="3" type="ORF">K435DRAFT_809943</name>
</gene>
<dbReference type="EMBL" id="ML179912">
    <property type="protein sequence ID" value="THU80359.1"/>
    <property type="molecule type" value="Genomic_DNA"/>
</dbReference>
<name>A0A4S8KWN8_DENBC</name>
<feature type="compositionally biased region" description="Basic and acidic residues" evidence="1">
    <location>
        <begin position="126"/>
        <end position="139"/>
    </location>
</feature>
<dbReference type="AlphaFoldDB" id="A0A4S8KWN8"/>
<evidence type="ECO:0000256" key="2">
    <source>
        <dbReference type="SAM" id="SignalP"/>
    </source>
</evidence>
<accession>A0A4S8KWN8</accession>
<sequence length="162" mass="18466">MGQLHWWSLQHCLLIVLSLYHVLEPGLDRFIHTEPQPHCWSIAWTMQCLSGFMNCVFYVYALVIEPGPDLKWQFPTISQASVTIITSIQGPALYWKWLEENHDCEDVAKELGEILAEEEVEVEVSASRKEKGKQKEKGESMAMEEGESRSVTRSKAKGGKSQ</sequence>
<keyword evidence="2" id="KW-0732">Signal</keyword>
<protein>
    <recommendedName>
        <fullName evidence="5">PQ-loop-domain-containing protein</fullName>
    </recommendedName>
</protein>
<feature type="chain" id="PRO_5020779968" description="PQ-loop-domain-containing protein" evidence="2">
    <location>
        <begin position="26"/>
        <end position="162"/>
    </location>
</feature>
<evidence type="ECO:0000256" key="1">
    <source>
        <dbReference type="SAM" id="MobiDB-lite"/>
    </source>
</evidence>
<proteinExistence type="predicted"/>
<evidence type="ECO:0000313" key="4">
    <source>
        <dbReference type="Proteomes" id="UP000297245"/>
    </source>
</evidence>
<reference evidence="3 4" key="1">
    <citation type="journal article" date="2019" name="Nat. Ecol. Evol.">
        <title>Megaphylogeny resolves global patterns of mushroom evolution.</title>
        <authorList>
            <person name="Varga T."/>
            <person name="Krizsan K."/>
            <person name="Foldi C."/>
            <person name="Dima B."/>
            <person name="Sanchez-Garcia M."/>
            <person name="Sanchez-Ramirez S."/>
            <person name="Szollosi G.J."/>
            <person name="Szarkandi J.G."/>
            <person name="Papp V."/>
            <person name="Albert L."/>
            <person name="Andreopoulos W."/>
            <person name="Angelini C."/>
            <person name="Antonin V."/>
            <person name="Barry K.W."/>
            <person name="Bougher N.L."/>
            <person name="Buchanan P."/>
            <person name="Buyck B."/>
            <person name="Bense V."/>
            <person name="Catcheside P."/>
            <person name="Chovatia M."/>
            <person name="Cooper J."/>
            <person name="Damon W."/>
            <person name="Desjardin D."/>
            <person name="Finy P."/>
            <person name="Geml J."/>
            <person name="Haridas S."/>
            <person name="Hughes K."/>
            <person name="Justo A."/>
            <person name="Karasinski D."/>
            <person name="Kautmanova I."/>
            <person name="Kiss B."/>
            <person name="Kocsube S."/>
            <person name="Kotiranta H."/>
            <person name="LaButti K.M."/>
            <person name="Lechner B.E."/>
            <person name="Liimatainen K."/>
            <person name="Lipzen A."/>
            <person name="Lukacs Z."/>
            <person name="Mihaltcheva S."/>
            <person name="Morgado L.N."/>
            <person name="Niskanen T."/>
            <person name="Noordeloos M.E."/>
            <person name="Ohm R.A."/>
            <person name="Ortiz-Santana B."/>
            <person name="Ovrebo C."/>
            <person name="Racz N."/>
            <person name="Riley R."/>
            <person name="Savchenko A."/>
            <person name="Shiryaev A."/>
            <person name="Soop K."/>
            <person name="Spirin V."/>
            <person name="Szebenyi C."/>
            <person name="Tomsovsky M."/>
            <person name="Tulloss R.E."/>
            <person name="Uehling J."/>
            <person name="Grigoriev I.V."/>
            <person name="Vagvolgyi C."/>
            <person name="Papp T."/>
            <person name="Martin F.M."/>
            <person name="Miettinen O."/>
            <person name="Hibbett D.S."/>
            <person name="Nagy L.G."/>
        </authorList>
    </citation>
    <scope>NUCLEOTIDE SEQUENCE [LARGE SCALE GENOMIC DNA]</scope>
    <source>
        <strain evidence="3 4">CBS 962.96</strain>
    </source>
</reference>
<feature type="compositionally biased region" description="Basic residues" evidence="1">
    <location>
        <begin position="152"/>
        <end position="162"/>
    </location>
</feature>